<protein>
    <submittedName>
        <fullName evidence="2">Uncharacterized protein</fullName>
    </submittedName>
</protein>
<keyword evidence="1" id="KW-0812">Transmembrane</keyword>
<name>A0AAD8A8H5_DIPPU</name>
<feature type="non-terminal residue" evidence="2">
    <location>
        <position position="66"/>
    </location>
</feature>
<feature type="non-terminal residue" evidence="2">
    <location>
        <position position="1"/>
    </location>
</feature>
<reference evidence="2" key="1">
    <citation type="journal article" date="2023" name="IScience">
        <title>Live-bearing cockroach genome reveals convergent evolutionary mechanisms linked to viviparity in insects and beyond.</title>
        <authorList>
            <person name="Fouks B."/>
            <person name="Harrison M.C."/>
            <person name="Mikhailova A.A."/>
            <person name="Marchal E."/>
            <person name="English S."/>
            <person name="Carruthers M."/>
            <person name="Jennings E.C."/>
            <person name="Chiamaka E.L."/>
            <person name="Frigard R.A."/>
            <person name="Pippel M."/>
            <person name="Attardo G.M."/>
            <person name="Benoit J.B."/>
            <person name="Bornberg-Bauer E."/>
            <person name="Tobe S.S."/>
        </authorList>
    </citation>
    <scope>NUCLEOTIDE SEQUENCE</scope>
    <source>
        <strain evidence="2">Stay&amp;Tobe</strain>
    </source>
</reference>
<reference evidence="2" key="2">
    <citation type="submission" date="2023-05" db="EMBL/GenBank/DDBJ databases">
        <authorList>
            <person name="Fouks B."/>
        </authorList>
    </citation>
    <scope>NUCLEOTIDE SEQUENCE</scope>
    <source>
        <strain evidence="2">Stay&amp;Tobe</strain>
        <tissue evidence="2">Testes</tissue>
    </source>
</reference>
<proteinExistence type="predicted"/>
<organism evidence="2 3">
    <name type="scientific">Diploptera punctata</name>
    <name type="common">Pacific beetle cockroach</name>
    <dbReference type="NCBI Taxonomy" id="6984"/>
    <lineage>
        <taxon>Eukaryota</taxon>
        <taxon>Metazoa</taxon>
        <taxon>Ecdysozoa</taxon>
        <taxon>Arthropoda</taxon>
        <taxon>Hexapoda</taxon>
        <taxon>Insecta</taxon>
        <taxon>Pterygota</taxon>
        <taxon>Neoptera</taxon>
        <taxon>Polyneoptera</taxon>
        <taxon>Dictyoptera</taxon>
        <taxon>Blattodea</taxon>
        <taxon>Blaberoidea</taxon>
        <taxon>Blaberidae</taxon>
        <taxon>Diplopterinae</taxon>
        <taxon>Diploptera</taxon>
    </lineage>
</organism>
<evidence type="ECO:0000313" key="3">
    <source>
        <dbReference type="Proteomes" id="UP001233999"/>
    </source>
</evidence>
<sequence length="66" mass="7980">HILLAFLTWFVDDIRILVNVIQFFNALILLVLKMGAYKRRSYIFKPFRILYLWICLHVIFMGLYEG</sequence>
<dbReference type="AlphaFoldDB" id="A0AAD8A8H5"/>
<keyword evidence="3" id="KW-1185">Reference proteome</keyword>
<keyword evidence="1" id="KW-1133">Transmembrane helix</keyword>
<gene>
    <name evidence="2" type="ORF">L9F63_014097</name>
</gene>
<accession>A0AAD8A8H5</accession>
<feature type="transmembrane region" description="Helical" evidence="1">
    <location>
        <begin position="16"/>
        <end position="35"/>
    </location>
</feature>
<feature type="transmembrane region" description="Helical" evidence="1">
    <location>
        <begin position="47"/>
        <end position="64"/>
    </location>
</feature>
<dbReference type="EMBL" id="JASPKZ010003044">
    <property type="protein sequence ID" value="KAJ9594485.1"/>
    <property type="molecule type" value="Genomic_DNA"/>
</dbReference>
<comment type="caution">
    <text evidence="2">The sequence shown here is derived from an EMBL/GenBank/DDBJ whole genome shotgun (WGS) entry which is preliminary data.</text>
</comment>
<evidence type="ECO:0000256" key="1">
    <source>
        <dbReference type="SAM" id="Phobius"/>
    </source>
</evidence>
<evidence type="ECO:0000313" key="2">
    <source>
        <dbReference type="EMBL" id="KAJ9594485.1"/>
    </source>
</evidence>
<keyword evidence="1" id="KW-0472">Membrane</keyword>
<dbReference type="Proteomes" id="UP001233999">
    <property type="component" value="Unassembled WGS sequence"/>
</dbReference>